<reference evidence="1 2" key="1">
    <citation type="journal article" date="2013" name="Curr. Biol.">
        <title>The Genome of the Foraminiferan Reticulomyxa filosa.</title>
        <authorList>
            <person name="Glockner G."/>
            <person name="Hulsmann N."/>
            <person name="Schleicher M."/>
            <person name="Noegel A.A."/>
            <person name="Eichinger L."/>
            <person name="Gallinger C."/>
            <person name="Pawlowski J."/>
            <person name="Sierra R."/>
            <person name="Euteneuer U."/>
            <person name="Pillet L."/>
            <person name="Moustafa A."/>
            <person name="Platzer M."/>
            <person name="Groth M."/>
            <person name="Szafranski K."/>
            <person name="Schliwa M."/>
        </authorList>
    </citation>
    <scope>NUCLEOTIDE SEQUENCE [LARGE SCALE GENOMIC DNA]</scope>
</reference>
<feature type="non-terminal residue" evidence="1">
    <location>
        <position position="1"/>
    </location>
</feature>
<accession>X6PC82</accession>
<sequence length="109" mass="13119">AIEFIFNHFQTRNTTCKTEITNARPFYKWNTDVLLHDIYKHLLRYPIIQVYWEIMCEFIVPYKRTIGVERNNLPKSGDLDIEFIKNQKPKFNPLLYECDLHKIKVINGT</sequence>
<keyword evidence="2" id="KW-1185">Reference proteome</keyword>
<proteinExistence type="predicted"/>
<dbReference type="Proteomes" id="UP000023152">
    <property type="component" value="Unassembled WGS sequence"/>
</dbReference>
<comment type="caution">
    <text evidence="1">The sequence shown here is derived from an EMBL/GenBank/DDBJ whole genome shotgun (WGS) entry which is preliminary data.</text>
</comment>
<organism evidence="1 2">
    <name type="scientific">Reticulomyxa filosa</name>
    <dbReference type="NCBI Taxonomy" id="46433"/>
    <lineage>
        <taxon>Eukaryota</taxon>
        <taxon>Sar</taxon>
        <taxon>Rhizaria</taxon>
        <taxon>Retaria</taxon>
        <taxon>Foraminifera</taxon>
        <taxon>Monothalamids</taxon>
        <taxon>Reticulomyxidae</taxon>
        <taxon>Reticulomyxa</taxon>
    </lineage>
</organism>
<evidence type="ECO:0000313" key="1">
    <source>
        <dbReference type="EMBL" id="ETO35277.1"/>
    </source>
</evidence>
<gene>
    <name evidence="1" type="ORF">RFI_01786</name>
</gene>
<evidence type="ECO:0000313" key="2">
    <source>
        <dbReference type="Proteomes" id="UP000023152"/>
    </source>
</evidence>
<dbReference type="AlphaFoldDB" id="X6PC82"/>
<protein>
    <submittedName>
        <fullName evidence="1">Uncharacterized protein</fullName>
    </submittedName>
</protein>
<dbReference type="EMBL" id="ASPP01001793">
    <property type="protein sequence ID" value="ETO35277.1"/>
    <property type="molecule type" value="Genomic_DNA"/>
</dbReference>
<feature type="non-terminal residue" evidence="1">
    <location>
        <position position="109"/>
    </location>
</feature>
<name>X6PC82_RETFI</name>